<organism evidence="2 3">
    <name type="scientific">Novosphingobium chloroacetimidivorans</name>
    <dbReference type="NCBI Taxonomy" id="1428314"/>
    <lineage>
        <taxon>Bacteria</taxon>
        <taxon>Pseudomonadati</taxon>
        <taxon>Pseudomonadota</taxon>
        <taxon>Alphaproteobacteria</taxon>
        <taxon>Sphingomonadales</taxon>
        <taxon>Sphingomonadaceae</taxon>
        <taxon>Novosphingobium</taxon>
    </lineage>
</organism>
<comment type="caution">
    <text evidence="2">The sequence shown here is derived from an EMBL/GenBank/DDBJ whole genome shotgun (WGS) entry which is preliminary data.</text>
</comment>
<dbReference type="Proteomes" id="UP000555448">
    <property type="component" value="Unassembled WGS sequence"/>
</dbReference>
<protein>
    <submittedName>
        <fullName evidence="2">Uncharacterized protein</fullName>
    </submittedName>
</protein>
<feature type="region of interest" description="Disordered" evidence="1">
    <location>
        <begin position="197"/>
        <end position="223"/>
    </location>
</feature>
<sequence length="294" mass="33330">MILPNNDLPFEVLIDAGNPNGADWPDHKLVHPQDAVLWIATGRFYSGPEFPVRSWWQFCDYDASEMEREEGRLELAEEMLGHAIETGRIRIAQVDNLGTRVEGLNFRANRLVALDFEKLSNWRFHLSSDDGLALYLTPPKEDGSPWSEEWDDDADYFVLEEFLLFWEDLSCLRKHTRPLSITVSDSSLQSLRRANLTSETAVGRSMPPQAQTMSERRGRRPHPNGAAIARFLHRVIAFGIEAATAEKNEELGRWLLEEYNHVVPGKGPSLRNASSDARDALDAWIAGMAQKSEE</sequence>
<dbReference type="AlphaFoldDB" id="A0A7W7K967"/>
<keyword evidence="3" id="KW-1185">Reference proteome</keyword>
<evidence type="ECO:0000313" key="2">
    <source>
        <dbReference type="EMBL" id="MBB4858285.1"/>
    </source>
</evidence>
<evidence type="ECO:0000313" key="3">
    <source>
        <dbReference type="Proteomes" id="UP000555448"/>
    </source>
</evidence>
<evidence type="ECO:0000256" key="1">
    <source>
        <dbReference type="SAM" id="MobiDB-lite"/>
    </source>
</evidence>
<gene>
    <name evidence="2" type="ORF">HNO88_001604</name>
</gene>
<proteinExistence type="predicted"/>
<accession>A0A7W7K967</accession>
<reference evidence="2 3" key="1">
    <citation type="submission" date="2020-08" db="EMBL/GenBank/DDBJ databases">
        <title>Functional genomics of gut bacteria from endangered species of beetles.</title>
        <authorList>
            <person name="Carlos-Shanley C."/>
        </authorList>
    </citation>
    <scope>NUCLEOTIDE SEQUENCE [LARGE SCALE GENOMIC DNA]</scope>
    <source>
        <strain evidence="2 3">S00245</strain>
    </source>
</reference>
<dbReference type="EMBL" id="JACHLR010000005">
    <property type="protein sequence ID" value="MBB4858285.1"/>
    <property type="molecule type" value="Genomic_DNA"/>
</dbReference>
<dbReference type="RefSeq" id="WP_184243819.1">
    <property type="nucleotide sequence ID" value="NZ_JACHLR010000005.1"/>
</dbReference>
<name>A0A7W7K967_9SPHN</name>